<accession>A0A1F6TGQ6</accession>
<evidence type="ECO:0008006" key="4">
    <source>
        <dbReference type="Google" id="ProtNLM"/>
    </source>
</evidence>
<evidence type="ECO:0000256" key="1">
    <source>
        <dbReference type="SAM" id="Phobius"/>
    </source>
</evidence>
<dbReference type="EMBL" id="MFST01000055">
    <property type="protein sequence ID" value="OGI44302.1"/>
    <property type="molecule type" value="Genomic_DNA"/>
</dbReference>
<organism evidence="2 3">
    <name type="scientific">Candidatus Muproteobacteria bacterium RBG_16_65_31</name>
    <dbReference type="NCBI Taxonomy" id="1817759"/>
    <lineage>
        <taxon>Bacteria</taxon>
        <taxon>Pseudomonadati</taxon>
        <taxon>Pseudomonadota</taxon>
        <taxon>Candidatus Muproteobacteria</taxon>
    </lineage>
</organism>
<evidence type="ECO:0000313" key="2">
    <source>
        <dbReference type="EMBL" id="OGI44302.1"/>
    </source>
</evidence>
<protein>
    <recommendedName>
        <fullName evidence="4">DUF4149 domain-containing protein</fullName>
    </recommendedName>
</protein>
<dbReference type="Pfam" id="PF18926">
    <property type="entry name" value="DUF5676"/>
    <property type="match status" value="1"/>
</dbReference>
<feature type="transmembrane region" description="Helical" evidence="1">
    <location>
        <begin position="49"/>
        <end position="76"/>
    </location>
</feature>
<evidence type="ECO:0000313" key="3">
    <source>
        <dbReference type="Proteomes" id="UP000179344"/>
    </source>
</evidence>
<reference evidence="2 3" key="1">
    <citation type="journal article" date="2016" name="Nat. Commun.">
        <title>Thousands of microbial genomes shed light on interconnected biogeochemical processes in an aquifer system.</title>
        <authorList>
            <person name="Anantharaman K."/>
            <person name="Brown C.T."/>
            <person name="Hug L.A."/>
            <person name="Sharon I."/>
            <person name="Castelle C.J."/>
            <person name="Probst A.J."/>
            <person name="Thomas B.C."/>
            <person name="Singh A."/>
            <person name="Wilkins M.J."/>
            <person name="Karaoz U."/>
            <person name="Brodie E.L."/>
            <person name="Williams K.H."/>
            <person name="Hubbard S.S."/>
            <person name="Banfield J.F."/>
        </authorList>
    </citation>
    <scope>NUCLEOTIDE SEQUENCE [LARGE SCALE GENOMIC DNA]</scope>
</reference>
<dbReference type="InterPro" id="IPR044020">
    <property type="entry name" value="DUF5676"/>
</dbReference>
<dbReference type="AlphaFoldDB" id="A0A1F6TGQ6"/>
<gene>
    <name evidence="2" type="ORF">A2V92_06365</name>
</gene>
<proteinExistence type="predicted"/>
<keyword evidence="1" id="KW-0472">Membrane</keyword>
<dbReference type="Proteomes" id="UP000179344">
    <property type="component" value="Unassembled WGS sequence"/>
</dbReference>
<sequence length="89" mass="10012">MLNIKIVSWALGLWGAFTFVVCVLYGLIVPESLHMKSALEQLLPAFKWLTWWGFLLGLVESFLYGVYAGIVFVPIYNVLKRCCGNSAQP</sequence>
<comment type="caution">
    <text evidence="2">The sequence shown here is derived from an EMBL/GenBank/DDBJ whole genome shotgun (WGS) entry which is preliminary data.</text>
</comment>
<name>A0A1F6TGQ6_9PROT</name>
<feature type="transmembrane region" description="Helical" evidence="1">
    <location>
        <begin position="6"/>
        <end position="28"/>
    </location>
</feature>
<keyword evidence="1" id="KW-1133">Transmembrane helix</keyword>
<keyword evidence="1" id="KW-0812">Transmembrane</keyword>